<sequence>MNVKKLLFVVTSVIGIMGTSMPVFASEDTEEVQTENRDFATEIKTLLRDSSEGTLIEFGTYEQDNDEENGKEPISWIIADKNTAPGYCILISEYGLDYKPYNDEDIDVTWETCSLRKWLNEDFYNEAFSDEEKELVTQIRLTNEDSKNYGTSGGNDTYDSVWIMDESAVDYYMTYTSENNGQVLTTKYAQGLGADEIASYWLRTPGREQSGAIVAYYHRNFGEVWDKGTTENAVRPLIALPVAEKETVPKKEKPRVDMTEEEVKNSTWGEPEEIKSYSDNEEEWVYTENKYIWFEDGIVVRIVDKKDPKIGMTPEEVEESTWGLPESIRTTETAKGTTELWVYPGGKFIHFEKNKVSMIER</sequence>
<dbReference type="Proteomes" id="UP000283745">
    <property type="component" value="Unassembled WGS sequence"/>
</dbReference>
<evidence type="ECO:0000259" key="1">
    <source>
        <dbReference type="Pfam" id="PF19789"/>
    </source>
</evidence>
<dbReference type="AlphaFoldDB" id="A0A414J9V0"/>
<dbReference type="RefSeq" id="WP_015540675.1">
    <property type="nucleotide sequence ID" value="NZ_CABJFK010000002.1"/>
</dbReference>
<protein>
    <recommendedName>
        <fullName evidence="1">DUF6273 domain-containing protein</fullName>
    </recommendedName>
</protein>
<evidence type="ECO:0000313" key="2">
    <source>
        <dbReference type="EMBL" id="RHE41290.1"/>
    </source>
</evidence>
<gene>
    <name evidence="2" type="ORF">DW740_02965</name>
</gene>
<dbReference type="InterPro" id="IPR046240">
    <property type="entry name" value="DUF6273"/>
</dbReference>
<reference evidence="2 3" key="1">
    <citation type="submission" date="2018-08" db="EMBL/GenBank/DDBJ databases">
        <title>A genome reference for cultivated species of the human gut microbiota.</title>
        <authorList>
            <person name="Zou Y."/>
            <person name="Xue W."/>
            <person name="Luo G."/>
        </authorList>
    </citation>
    <scope>NUCLEOTIDE SEQUENCE [LARGE SCALE GENOMIC DNA]</scope>
    <source>
        <strain evidence="2 3">AM28-23</strain>
    </source>
</reference>
<name>A0A414J9V0_9FIRM</name>
<accession>A0A414J9V0</accession>
<dbReference type="EMBL" id="QSKF01000002">
    <property type="protein sequence ID" value="RHE41290.1"/>
    <property type="molecule type" value="Genomic_DNA"/>
</dbReference>
<proteinExistence type="predicted"/>
<dbReference type="Pfam" id="PF19789">
    <property type="entry name" value="DUF6273"/>
    <property type="match status" value="1"/>
</dbReference>
<evidence type="ECO:0000313" key="3">
    <source>
        <dbReference type="Proteomes" id="UP000283745"/>
    </source>
</evidence>
<organism evidence="2 3">
    <name type="scientific">Blautia obeum</name>
    <dbReference type="NCBI Taxonomy" id="40520"/>
    <lineage>
        <taxon>Bacteria</taxon>
        <taxon>Bacillati</taxon>
        <taxon>Bacillota</taxon>
        <taxon>Clostridia</taxon>
        <taxon>Lachnospirales</taxon>
        <taxon>Lachnospiraceae</taxon>
        <taxon>Blautia</taxon>
    </lineage>
</organism>
<feature type="domain" description="DUF6273" evidence="1">
    <location>
        <begin position="86"/>
        <end position="241"/>
    </location>
</feature>
<comment type="caution">
    <text evidence="2">The sequence shown here is derived from an EMBL/GenBank/DDBJ whole genome shotgun (WGS) entry which is preliminary data.</text>
</comment>